<accession>A0A2A9D1C5</accession>
<dbReference type="OrthoDB" id="9804310at2"/>
<organism evidence="4 5">
    <name type="scientific">Serinibacter salmoneus</name>
    <dbReference type="NCBI Taxonomy" id="556530"/>
    <lineage>
        <taxon>Bacteria</taxon>
        <taxon>Bacillati</taxon>
        <taxon>Actinomycetota</taxon>
        <taxon>Actinomycetes</taxon>
        <taxon>Micrococcales</taxon>
        <taxon>Beutenbergiaceae</taxon>
        <taxon>Serinibacter</taxon>
    </lineage>
</organism>
<dbReference type="InterPro" id="IPR029055">
    <property type="entry name" value="Ntn_hydrolases_N"/>
</dbReference>
<keyword evidence="4" id="KW-0808">Transferase</keyword>
<dbReference type="CDD" id="cd01908">
    <property type="entry name" value="YafJ"/>
    <property type="match status" value="1"/>
</dbReference>
<evidence type="ECO:0000256" key="2">
    <source>
        <dbReference type="SAM" id="MobiDB-lite"/>
    </source>
</evidence>
<feature type="region of interest" description="Disordered" evidence="2">
    <location>
        <begin position="216"/>
        <end position="260"/>
    </location>
</feature>
<dbReference type="RefSeq" id="WP_098469453.1">
    <property type="nucleotide sequence ID" value="NZ_PDJD01000001.1"/>
</dbReference>
<dbReference type="Proteomes" id="UP000224915">
    <property type="component" value="Unassembled WGS sequence"/>
</dbReference>
<keyword evidence="1 4" id="KW-0315">Glutamine amidotransferase</keyword>
<dbReference type="PANTHER" id="PTHR42824">
    <property type="entry name" value="GLUTAMINE AMIDOTRANSFERASE"/>
    <property type="match status" value="1"/>
</dbReference>
<dbReference type="SUPFAM" id="SSF56235">
    <property type="entry name" value="N-terminal nucleophile aminohydrolases (Ntn hydrolases)"/>
    <property type="match status" value="1"/>
</dbReference>
<evidence type="ECO:0000259" key="3">
    <source>
        <dbReference type="PROSITE" id="PS51278"/>
    </source>
</evidence>
<dbReference type="PROSITE" id="PS51278">
    <property type="entry name" value="GATASE_TYPE_2"/>
    <property type="match status" value="1"/>
</dbReference>
<proteinExistence type="predicted"/>
<feature type="compositionally biased region" description="Basic and acidic residues" evidence="2">
    <location>
        <begin position="222"/>
        <end position="234"/>
    </location>
</feature>
<dbReference type="GO" id="GO:0016740">
    <property type="term" value="F:transferase activity"/>
    <property type="evidence" value="ECO:0007669"/>
    <property type="project" value="UniProtKB-KW"/>
</dbReference>
<dbReference type="InterPro" id="IPR026869">
    <property type="entry name" value="EgtC-like"/>
</dbReference>
<evidence type="ECO:0000313" key="5">
    <source>
        <dbReference type="Proteomes" id="UP000224915"/>
    </source>
</evidence>
<dbReference type="EMBL" id="PDJD01000001">
    <property type="protein sequence ID" value="PFG20487.1"/>
    <property type="molecule type" value="Genomic_DNA"/>
</dbReference>
<reference evidence="4 5" key="1">
    <citation type="submission" date="2017-10" db="EMBL/GenBank/DDBJ databases">
        <title>Sequencing the genomes of 1000 actinobacteria strains.</title>
        <authorList>
            <person name="Klenk H.-P."/>
        </authorList>
    </citation>
    <scope>NUCLEOTIDE SEQUENCE [LARGE SCALE GENOMIC DNA]</scope>
    <source>
        <strain evidence="4 5">DSM 21801</strain>
    </source>
</reference>
<gene>
    <name evidence="4" type="ORF">ATL40_2088</name>
</gene>
<name>A0A2A9D1C5_9MICO</name>
<dbReference type="AlphaFoldDB" id="A0A2A9D1C5"/>
<protein>
    <submittedName>
        <fullName evidence="4">Glutamine amidotransferase</fullName>
    </submittedName>
</protein>
<dbReference type="Pfam" id="PF13230">
    <property type="entry name" value="GATase_4"/>
    <property type="match status" value="1"/>
</dbReference>
<evidence type="ECO:0000313" key="4">
    <source>
        <dbReference type="EMBL" id="PFG20487.1"/>
    </source>
</evidence>
<sequence length="321" mass="34020">MCRLFGMHAGSVPVPATYWLLDAPDSLRAQGARNPDGTGLGYFNTDGRPHLDKQPIEAGLDSEFATSARTATGTTFVAHVRYATTGEKSPENTHPFTMDGRIFAHNGAIGDLPAVDARLAALGASGLVGGQTDSERVFALITAEIDRAGGEVEAGLVAAMRWLGENVPVLALNVILATSTDMWALRWPDTHELWVWEWVASAGPRLSSDRIAARVAEPGGPEGEHEGEPEREPEGDAGADAVVGPGGIGPEADSARRASRPSVVIATERMTEDAAWRLLEPGELVHIGPHLGVDSRVVLAEPRHRLRLADMEPGLSAAMKA</sequence>
<evidence type="ECO:0000256" key="1">
    <source>
        <dbReference type="ARBA" id="ARBA00022962"/>
    </source>
</evidence>
<dbReference type="InterPro" id="IPR017932">
    <property type="entry name" value="GATase_2_dom"/>
</dbReference>
<keyword evidence="5" id="KW-1185">Reference proteome</keyword>
<feature type="domain" description="Glutamine amidotransferase type-2" evidence="3">
    <location>
        <begin position="2"/>
        <end position="321"/>
    </location>
</feature>
<dbReference type="Gene3D" id="3.60.20.10">
    <property type="entry name" value="Glutamine Phosphoribosylpyrophosphate, subunit 1, domain 1"/>
    <property type="match status" value="1"/>
</dbReference>
<dbReference type="PANTHER" id="PTHR42824:SF1">
    <property type="entry name" value="GLUTAMINE AMIDOTRANSFERASE YAFJ-RELATED"/>
    <property type="match status" value="1"/>
</dbReference>
<comment type="caution">
    <text evidence="4">The sequence shown here is derived from an EMBL/GenBank/DDBJ whole genome shotgun (WGS) entry which is preliminary data.</text>
</comment>